<organism evidence="2 3">
    <name type="scientific">Phascolomyces articulosus</name>
    <dbReference type="NCBI Taxonomy" id="60185"/>
    <lineage>
        <taxon>Eukaryota</taxon>
        <taxon>Fungi</taxon>
        <taxon>Fungi incertae sedis</taxon>
        <taxon>Mucoromycota</taxon>
        <taxon>Mucoromycotina</taxon>
        <taxon>Mucoromycetes</taxon>
        <taxon>Mucorales</taxon>
        <taxon>Lichtheimiaceae</taxon>
        <taxon>Phascolomyces</taxon>
    </lineage>
</organism>
<feature type="transmembrane region" description="Helical" evidence="1">
    <location>
        <begin position="50"/>
        <end position="74"/>
    </location>
</feature>
<name>A0AAD5JZI8_9FUNG</name>
<accession>A0AAD5JZI8</accession>
<protein>
    <submittedName>
        <fullName evidence="2">Uncharacterized protein</fullName>
    </submittedName>
</protein>
<gene>
    <name evidence="2" type="ORF">BDA99DRAFT_524258</name>
</gene>
<feature type="transmembrane region" description="Helical" evidence="1">
    <location>
        <begin position="12"/>
        <end position="29"/>
    </location>
</feature>
<sequence>MHYHGKSQKVPHPSHFTGVFFLLGVGVRSNNKKNQFKCYYKYAVNNNKRFFLLLLLWTGPICVTYIFLLIFFFIDLTRLL</sequence>
<reference evidence="2" key="2">
    <citation type="submission" date="2023-02" db="EMBL/GenBank/DDBJ databases">
        <authorList>
            <consortium name="DOE Joint Genome Institute"/>
            <person name="Mondo S.J."/>
            <person name="Chang Y."/>
            <person name="Wang Y."/>
            <person name="Ahrendt S."/>
            <person name="Andreopoulos W."/>
            <person name="Barry K."/>
            <person name="Beard J."/>
            <person name="Benny G.L."/>
            <person name="Blankenship S."/>
            <person name="Bonito G."/>
            <person name="Cuomo C."/>
            <person name="Desiro A."/>
            <person name="Gervers K.A."/>
            <person name="Hundley H."/>
            <person name="Kuo A."/>
            <person name="LaButti K."/>
            <person name="Lang B.F."/>
            <person name="Lipzen A."/>
            <person name="O'Donnell K."/>
            <person name="Pangilinan J."/>
            <person name="Reynolds N."/>
            <person name="Sandor L."/>
            <person name="Smith M.W."/>
            <person name="Tsang A."/>
            <person name="Grigoriev I.V."/>
            <person name="Stajich J.E."/>
            <person name="Spatafora J.W."/>
        </authorList>
    </citation>
    <scope>NUCLEOTIDE SEQUENCE</scope>
    <source>
        <strain evidence="2">RSA 2281</strain>
    </source>
</reference>
<keyword evidence="1" id="KW-0812">Transmembrane</keyword>
<keyword evidence="1" id="KW-0472">Membrane</keyword>
<proteinExistence type="predicted"/>
<keyword evidence="3" id="KW-1185">Reference proteome</keyword>
<reference evidence="2" key="1">
    <citation type="journal article" date="2022" name="IScience">
        <title>Evolution of zygomycete secretomes and the origins of terrestrial fungal ecologies.</title>
        <authorList>
            <person name="Chang Y."/>
            <person name="Wang Y."/>
            <person name="Mondo S."/>
            <person name="Ahrendt S."/>
            <person name="Andreopoulos W."/>
            <person name="Barry K."/>
            <person name="Beard J."/>
            <person name="Benny G.L."/>
            <person name="Blankenship S."/>
            <person name="Bonito G."/>
            <person name="Cuomo C."/>
            <person name="Desiro A."/>
            <person name="Gervers K.A."/>
            <person name="Hundley H."/>
            <person name="Kuo A."/>
            <person name="LaButti K."/>
            <person name="Lang B.F."/>
            <person name="Lipzen A."/>
            <person name="O'Donnell K."/>
            <person name="Pangilinan J."/>
            <person name="Reynolds N."/>
            <person name="Sandor L."/>
            <person name="Smith M.E."/>
            <person name="Tsang A."/>
            <person name="Grigoriev I.V."/>
            <person name="Stajich J.E."/>
            <person name="Spatafora J.W."/>
        </authorList>
    </citation>
    <scope>NUCLEOTIDE SEQUENCE</scope>
    <source>
        <strain evidence="2">RSA 2281</strain>
    </source>
</reference>
<keyword evidence="1" id="KW-1133">Transmembrane helix</keyword>
<dbReference type="Proteomes" id="UP001209540">
    <property type="component" value="Unassembled WGS sequence"/>
</dbReference>
<evidence type="ECO:0000256" key="1">
    <source>
        <dbReference type="SAM" id="Phobius"/>
    </source>
</evidence>
<dbReference type="AlphaFoldDB" id="A0AAD5JZI8"/>
<dbReference type="EMBL" id="JAIXMP010000036">
    <property type="protein sequence ID" value="KAI9249185.1"/>
    <property type="molecule type" value="Genomic_DNA"/>
</dbReference>
<comment type="caution">
    <text evidence="2">The sequence shown here is derived from an EMBL/GenBank/DDBJ whole genome shotgun (WGS) entry which is preliminary data.</text>
</comment>
<evidence type="ECO:0000313" key="3">
    <source>
        <dbReference type="Proteomes" id="UP001209540"/>
    </source>
</evidence>
<evidence type="ECO:0000313" key="2">
    <source>
        <dbReference type="EMBL" id="KAI9249185.1"/>
    </source>
</evidence>